<reference evidence="1 2" key="1">
    <citation type="journal article" date="2012" name="BMC Genomics">
        <title>Sequencing the genome of Marssonina brunnea reveals fungus-poplar co-evolution.</title>
        <authorList>
            <person name="Zhu S."/>
            <person name="Cao Y.-Z."/>
            <person name="Jiang C."/>
            <person name="Tan B.-Y."/>
            <person name="Wang Z."/>
            <person name="Feng S."/>
            <person name="Zhang L."/>
            <person name="Su X.-H."/>
            <person name="Brejova B."/>
            <person name="Vinar T."/>
            <person name="Xu M."/>
            <person name="Wang M.-X."/>
            <person name="Zhang S.-G."/>
            <person name="Huang M.-R."/>
            <person name="Wu R."/>
            <person name="Zhou Y."/>
        </authorList>
    </citation>
    <scope>NUCLEOTIDE SEQUENCE [LARGE SCALE GENOMIC DNA]</scope>
    <source>
        <strain evidence="1 2">MB_m1</strain>
    </source>
</reference>
<dbReference type="AlphaFoldDB" id="K1X0W3"/>
<evidence type="ECO:0000313" key="2">
    <source>
        <dbReference type="Proteomes" id="UP000006753"/>
    </source>
</evidence>
<organism evidence="1 2">
    <name type="scientific">Marssonina brunnea f. sp. multigermtubi (strain MB_m1)</name>
    <name type="common">Marssonina leaf spot fungus</name>
    <dbReference type="NCBI Taxonomy" id="1072389"/>
    <lineage>
        <taxon>Eukaryota</taxon>
        <taxon>Fungi</taxon>
        <taxon>Dikarya</taxon>
        <taxon>Ascomycota</taxon>
        <taxon>Pezizomycotina</taxon>
        <taxon>Leotiomycetes</taxon>
        <taxon>Helotiales</taxon>
        <taxon>Drepanopezizaceae</taxon>
        <taxon>Drepanopeziza</taxon>
    </lineage>
</organism>
<dbReference type="InParanoid" id="K1X0W3"/>
<dbReference type="GeneID" id="18759028"/>
<protein>
    <submittedName>
        <fullName evidence="1">Uncharacterized protein</fullName>
    </submittedName>
</protein>
<name>K1X0W3_MARBU</name>
<dbReference type="Proteomes" id="UP000006753">
    <property type="component" value="Unassembled WGS sequence"/>
</dbReference>
<keyword evidence="2" id="KW-1185">Reference proteome</keyword>
<accession>K1X0W3</accession>
<dbReference type="EMBL" id="JH921432">
    <property type="protein sequence ID" value="EKD18851.1"/>
    <property type="molecule type" value="Genomic_DNA"/>
</dbReference>
<dbReference type="RefSeq" id="XP_007290982.1">
    <property type="nucleotide sequence ID" value="XM_007290920.1"/>
</dbReference>
<dbReference type="KEGG" id="mbe:MBM_03093"/>
<evidence type="ECO:0000313" key="1">
    <source>
        <dbReference type="EMBL" id="EKD18851.1"/>
    </source>
</evidence>
<gene>
    <name evidence="1" type="ORF">MBM_03093</name>
</gene>
<proteinExistence type="predicted"/>
<dbReference type="HOGENOM" id="CLU_1054012_0_0_1"/>
<sequence>MALSSTCKRLLRLLIPSAPAENASPPPPPTLAEQIERIVTKRRRPSYLTAKEERNIFVRKLASSRALNEIQINVIVTALGEKYPTVESLLVAVRFRKGQFATFYPSTTGKRFYPYDYPRRPGPRVYDGLRPSPEEKKLLGTLYNGGVTDEWLAKDFVAPLRDAATDYEFEENSWWQARGYHCEYHYLNQVWDEEITRCYCGGRNIKSWRWEWSGEGYRNGEEYMAQKSQERGSKGRVLEQDISIIQYLDGSRWNAPFGMGSPKA</sequence>